<evidence type="ECO:0000256" key="12">
    <source>
        <dbReference type="ARBA" id="ARBA00023065"/>
    </source>
</evidence>
<dbReference type="InterPro" id="IPR017969">
    <property type="entry name" value="Heavy-metal-associated_CS"/>
</dbReference>
<feature type="transmembrane region" description="Helical" evidence="18">
    <location>
        <begin position="700"/>
        <end position="719"/>
    </location>
</feature>
<dbReference type="RefSeq" id="WP_138151834.1">
    <property type="nucleotide sequence ID" value="NZ_VANU01000002.1"/>
</dbReference>
<dbReference type="SUPFAM" id="SSF81665">
    <property type="entry name" value="Calcium ATPase, transmembrane domain M"/>
    <property type="match status" value="1"/>
</dbReference>
<comment type="similarity">
    <text evidence="3 18">Belongs to the cation transport ATPase (P-type) (TC 3.A.3) family. Type IB subfamily.</text>
</comment>
<dbReference type="FunFam" id="3.30.70.100:FF:000001">
    <property type="entry name" value="ATPase copper transporting beta"/>
    <property type="match status" value="1"/>
</dbReference>
<evidence type="ECO:0000256" key="18">
    <source>
        <dbReference type="RuleBase" id="RU362081"/>
    </source>
</evidence>
<evidence type="ECO:0000256" key="3">
    <source>
        <dbReference type="ARBA" id="ARBA00006024"/>
    </source>
</evidence>
<dbReference type="PROSITE" id="PS01047">
    <property type="entry name" value="HMA_1"/>
    <property type="match status" value="1"/>
</dbReference>
<dbReference type="GO" id="GO:0043682">
    <property type="term" value="F:P-type divalent copper transporter activity"/>
    <property type="evidence" value="ECO:0007669"/>
    <property type="project" value="UniProtKB-EC"/>
</dbReference>
<dbReference type="Gene3D" id="1.20.1110.10">
    <property type="entry name" value="Calcium-transporting ATPase, transmembrane domain"/>
    <property type="match status" value="1"/>
</dbReference>
<evidence type="ECO:0000256" key="4">
    <source>
        <dbReference type="ARBA" id="ARBA00022448"/>
    </source>
</evidence>
<dbReference type="SUPFAM" id="SSF55008">
    <property type="entry name" value="HMA, heavy metal-associated domain"/>
    <property type="match status" value="1"/>
</dbReference>
<evidence type="ECO:0000313" key="21">
    <source>
        <dbReference type="Proteomes" id="UP000308901"/>
    </source>
</evidence>
<evidence type="ECO:0000256" key="17">
    <source>
        <dbReference type="ARBA" id="ARBA00047424"/>
    </source>
</evidence>
<dbReference type="NCBIfam" id="TIGR01525">
    <property type="entry name" value="ATPase-IB_hvy"/>
    <property type="match status" value="1"/>
</dbReference>
<evidence type="ECO:0000256" key="13">
    <source>
        <dbReference type="ARBA" id="ARBA00023136"/>
    </source>
</evidence>
<keyword evidence="12" id="KW-0406">Ion transport</keyword>
<dbReference type="InterPro" id="IPR059000">
    <property type="entry name" value="ATPase_P-type_domA"/>
</dbReference>
<dbReference type="PROSITE" id="PS01229">
    <property type="entry name" value="COF_2"/>
    <property type="match status" value="1"/>
</dbReference>
<dbReference type="InterPro" id="IPR036163">
    <property type="entry name" value="HMA_dom_sf"/>
</dbReference>
<dbReference type="Gene3D" id="3.40.1110.10">
    <property type="entry name" value="Calcium-transporting ATPase, cytoplasmic domain N"/>
    <property type="match status" value="1"/>
</dbReference>
<dbReference type="AlphaFoldDB" id="A0A5R8Y2S9"/>
<dbReference type="NCBIfam" id="TIGR01494">
    <property type="entry name" value="ATPase_P-type"/>
    <property type="match status" value="1"/>
</dbReference>
<keyword evidence="21" id="KW-1185">Reference proteome</keyword>
<dbReference type="InterPro" id="IPR018303">
    <property type="entry name" value="ATPase_P-typ_P_site"/>
</dbReference>
<dbReference type="GO" id="GO:0005507">
    <property type="term" value="F:copper ion binding"/>
    <property type="evidence" value="ECO:0007669"/>
    <property type="project" value="TreeGrafter"/>
</dbReference>
<evidence type="ECO:0000256" key="14">
    <source>
        <dbReference type="ARBA" id="ARBA00037143"/>
    </source>
</evidence>
<dbReference type="InterPro" id="IPR006121">
    <property type="entry name" value="HMA_dom"/>
</dbReference>
<dbReference type="Proteomes" id="UP000308901">
    <property type="component" value="Unassembled WGS sequence"/>
</dbReference>
<dbReference type="GO" id="GO:0016887">
    <property type="term" value="F:ATP hydrolysis activity"/>
    <property type="evidence" value="ECO:0007669"/>
    <property type="project" value="InterPro"/>
</dbReference>
<proteinExistence type="inferred from homology"/>
<evidence type="ECO:0000313" key="20">
    <source>
        <dbReference type="EMBL" id="TLP39251.1"/>
    </source>
</evidence>
<protein>
    <recommendedName>
        <fullName evidence="16">Copper-transporting ATPase</fullName>
        <ecNumber evidence="15">7.2.2.9</ecNumber>
    </recommendedName>
</protein>
<keyword evidence="4" id="KW-0813">Transport</keyword>
<sequence>MKTEKINLNISGMTCVNCSNGIEKFLSKKKGVIDTKVSFASSEGEFSIDPELFSKEKLISSIEKLGYKVEEDFKHLEEEQKRSFNHLKKLFFTSILITSTIFIFAFFNILDETIKPYVIFALASIVQFYSGARFYKLAYKAVTNKNYDMNVLVALGTSAAYFYSTFVLFLPSLFPEHLRFMYFDGAAVIITFMILGRFLEENSKQKASDFLKNLMNLAPQNANLIKDDKSVETVLANTLKIDNIVLVKTGDKIPTDGIIVEGKADIDTSMITGESMPVFKKVDDEVLAGTLNTNGIIKVKVQKELQDTTLSKIISLLKSAQSKQIPISRFADKIANIFVPSVIAISILTFFVWGILIGDFQNAIIASISVLIISCPCALGLATPIAIVSSVSRGAKEGILIKNPEILEQIKEIKYAIFDKTGTLTKGNISVSKTNIDEKYFQIVGSIERYSEHPISKAIVNFIENKDINCSLEIQDVQVIPGHGIKAKFDEKEYFLGNKKLLDDENVIISKEHNEYYNKELKNTNGVIFVAINKETIGSICLEDQLKDEAVDVIKDLKNMNITPILLTGDNEITASIIAKRLGIDEVYSQVIPTQKYEVIKKFQKDAKVMFIGDGINDAPSIKQANIGITLNSGADITKDAGDIILINNELNSVVKSIKLSHQSMNIVKQNLFWAFAYNILGIPLAAGILYPFFGIMLSPMYAGIAMSFSSVTVVLNSLRLKVKKL</sequence>
<dbReference type="InterPro" id="IPR036412">
    <property type="entry name" value="HAD-like_sf"/>
</dbReference>
<dbReference type="GO" id="GO:0012505">
    <property type="term" value="C:endomembrane system"/>
    <property type="evidence" value="ECO:0007669"/>
    <property type="project" value="UniProtKB-SubCell"/>
</dbReference>
<keyword evidence="10" id="KW-1278">Translocase</keyword>
<evidence type="ECO:0000256" key="6">
    <source>
        <dbReference type="ARBA" id="ARBA00022692"/>
    </source>
</evidence>
<organism evidence="20 21">
    <name type="scientific">Arcobacter arenosus</name>
    <dbReference type="NCBI Taxonomy" id="2576037"/>
    <lineage>
        <taxon>Bacteria</taxon>
        <taxon>Pseudomonadati</taxon>
        <taxon>Campylobacterota</taxon>
        <taxon>Epsilonproteobacteria</taxon>
        <taxon>Campylobacterales</taxon>
        <taxon>Arcobacteraceae</taxon>
        <taxon>Arcobacter</taxon>
    </lineage>
</organism>
<evidence type="ECO:0000256" key="16">
    <source>
        <dbReference type="ARBA" id="ARBA00040690"/>
    </source>
</evidence>
<feature type="transmembrane region" description="Helical" evidence="18">
    <location>
        <begin position="337"/>
        <end position="357"/>
    </location>
</feature>
<dbReference type="PROSITE" id="PS00154">
    <property type="entry name" value="ATPASE_E1_E2"/>
    <property type="match status" value="1"/>
</dbReference>
<dbReference type="SUPFAM" id="SSF81653">
    <property type="entry name" value="Calcium ATPase, transduction domain A"/>
    <property type="match status" value="1"/>
</dbReference>
<comment type="catalytic activity">
    <reaction evidence="17">
        <text>Cu(2+)(in) + ATP + H2O = Cu(2+)(out) + ADP + phosphate + H(+)</text>
        <dbReference type="Rhea" id="RHEA:10376"/>
        <dbReference type="ChEBI" id="CHEBI:15377"/>
        <dbReference type="ChEBI" id="CHEBI:15378"/>
        <dbReference type="ChEBI" id="CHEBI:29036"/>
        <dbReference type="ChEBI" id="CHEBI:30616"/>
        <dbReference type="ChEBI" id="CHEBI:43474"/>
        <dbReference type="ChEBI" id="CHEBI:456216"/>
        <dbReference type="EC" id="7.2.2.9"/>
    </reaction>
</comment>
<feature type="transmembrane region" description="Helical" evidence="18">
    <location>
        <begin position="147"/>
        <end position="174"/>
    </location>
</feature>
<name>A0A5R8Y2S9_9BACT</name>
<evidence type="ECO:0000256" key="2">
    <source>
        <dbReference type="ARBA" id="ARBA00004236"/>
    </source>
</evidence>
<keyword evidence="7 18" id="KW-0479">Metal-binding</keyword>
<evidence type="ECO:0000256" key="11">
    <source>
        <dbReference type="ARBA" id="ARBA00022989"/>
    </source>
</evidence>
<dbReference type="PRINTS" id="PR00119">
    <property type="entry name" value="CATATPASE"/>
</dbReference>
<dbReference type="Pfam" id="PF00122">
    <property type="entry name" value="E1-E2_ATPase"/>
    <property type="match status" value="1"/>
</dbReference>
<keyword evidence="8 18" id="KW-0547">Nucleotide-binding</keyword>
<evidence type="ECO:0000259" key="19">
    <source>
        <dbReference type="PROSITE" id="PS50846"/>
    </source>
</evidence>
<dbReference type="PROSITE" id="PS50846">
    <property type="entry name" value="HMA_2"/>
    <property type="match status" value="1"/>
</dbReference>
<feature type="transmembrane region" description="Helical" evidence="18">
    <location>
        <begin position="672"/>
        <end position="694"/>
    </location>
</feature>
<dbReference type="Gene3D" id="2.70.150.10">
    <property type="entry name" value="Calcium-transporting ATPase, cytoplasmic transduction domain A"/>
    <property type="match status" value="1"/>
</dbReference>
<evidence type="ECO:0000256" key="8">
    <source>
        <dbReference type="ARBA" id="ARBA00022741"/>
    </source>
</evidence>
<dbReference type="PRINTS" id="PR00943">
    <property type="entry name" value="CUATPASE"/>
</dbReference>
<dbReference type="PANTHER" id="PTHR43520">
    <property type="entry name" value="ATP7, ISOFORM B"/>
    <property type="match status" value="1"/>
</dbReference>
<dbReference type="InterPro" id="IPR023214">
    <property type="entry name" value="HAD_sf"/>
</dbReference>
<dbReference type="InterPro" id="IPR044492">
    <property type="entry name" value="P_typ_ATPase_HD_dom"/>
</dbReference>
<dbReference type="CDD" id="cd00371">
    <property type="entry name" value="HMA"/>
    <property type="match status" value="1"/>
</dbReference>
<comment type="caution">
    <text evidence="20">The sequence shown here is derived from an EMBL/GenBank/DDBJ whole genome shotgun (WGS) entry which is preliminary data.</text>
</comment>
<evidence type="ECO:0000256" key="10">
    <source>
        <dbReference type="ARBA" id="ARBA00022967"/>
    </source>
</evidence>
<dbReference type="Pfam" id="PF00403">
    <property type="entry name" value="HMA"/>
    <property type="match status" value="1"/>
</dbReference>
<evidence type="ECO:0000256" key="7">
    <source>
        <dbReference type="ARBA" id="ARBA00022723"/>
    </source>
</evidence>
<dbReference type="GO" id="GO:0005886">
    <property type="term" value="C:plasma membrane"/>
    <property type="evidence" value="ECO:0007669"/>
    <property type="project" value="UniProtKB-SubCell"/>
</dbReference>
<dbReference type="SUPFAM" id="SSF56784">
    <property type="entry name" value="HAD-like"/>
    <property type="match status" value="1"/>
</dbReference>
<dbReference type="EMBL" id="VANU01000002">
    <property type="protein sequence ID" value="TLP39251.1"/>
    <property type="molecule type" value="Genomic_DNA"/>
</dbReference>
<gene>
    <name evidence="20" type="ORF">FDK22_05095</name>
</gene>
<evidence type="ECO:0000256" key="9">
    <source>
        <dbReference type="ARBA" id="ARBA00022840"/>
    </source>
</evidence>
<dbReference type="GO" id="GO:0005524">
    <property type="term" value="F:ATP binding"/>
    <property type="evidence" value="ECO:0007669"/>
    <property type="project" value="UniProtKB-UniRule"/>
</dbReference>
<keyword evidence="18" id="KW-1003">Cell membrane</keyword>
<dbReference type="InterPro" id="IPR027256">
    <property type="entry name" value="P-typ_ATPase_IB"/>
</dbReference>
<dbReference type="FunFam" id="2.70.150.10:FF:000002">
    <property type="entry name" value="Copper-transporting ATPase 1, putative"/>
    <property type="match status" value="1"/>
</dbReference>
<dbReference type="EC" id="7.2.2.9" evidence="15"/>
<keyword evidence="13 18" id="KW-0472">Membrane</keyword>
<feature type="transmembrane region" description="Helical" evidence="18">
    <location>
        <begin position="116"/>
        <end position="135"/>
    </location>
</feature>
<keyword evidence="9 18" id="KW-0067">ATP-binding</keyword>
<dbReference type="Gene3D" id="3.40.50.1000">
    <property type="entry name" value="HAD superfamily/HAD-like"/>
    <property type="match status" value="1"/>
</dbReference>
<dbReference type="CDD" id="cd02094">
    <property type="entry name" value="P-type_ATPase_Cu-like"/>
    <property type="match status" value="1"/>
</dbReference>
<dbReference type="Gene3D" id="3.30.70.100">
    <property type="match status" value="1"/>
</dbReference>
<dbReference type="PANTHER" id="PTHR43520:SF8">
    <property type="entry name" value="P-TYPE CU(+) TRANSPORTER"/>
    <property type="match status" value="1"/>
</dbReference>
<feature type="transmembrane region" description="Helical" evidence="18">
    <location>
        <begin position="180"/>
        <end position="199"/>
    </location>
</feature>
<comment type="function">
    <text evidence="14">Probably involved in copper export.</text>
</comment>
<dbReference type="InterPro" id="IPR023299">
    <property type="entry name" value="ATPase_P-typ_cyto_dom_N"/>
</dbReference>
<feature type="domain" description="HMA" evidence="19">
    <location>
        <begin position="4"/>
        <end position="70"/>
    </location>
</feature>
<dbReference type="InterPro" id="IPR008250">
    <property type="entry name" value="ATPase_P-typ_transduc_dom_A_sf"/>
</dbReference>
<feature type="transmembrane region" description="Helical" evidence="18">
    <location>
        <begin position="363"/>
        <end position="388"/>
    </location>
</feature>
<keyword evidence="5" id="KW-0597">Phosphoprotein</keyword>
<dbReference type="Pfam" id="PF00702">
    <property type="entry name" value="Hydrolase"/>
    <property type="match status" value="1"/>
</dbReference>
<dbReference type="InterPro" id="IPR001757">
    <property type="entry name" value="P_typ_ATPase"/>
</dbReference>
<dbReference type="OrthoDB" id="2490525at2"/>
<evidence type="ECO:0000256" key="5">
    <source>
        <dbReference type="ARBA" id="ARBA00022553"/>
    </source>
</evidence>
<evidence type="ECO:0000256" key="1">
    <source>
        <dbReference type="ARBA" id="ARBA00004127"/>
    </source>
</evidence>
<dbReference type="SFLD" id="SFLDS00003">
    <property type="entry name" value="Haloacid_Dehalogenase"/>
    <property type="match status" value="1"/>
</dbReference>
<keyword evidence="6 18" id="KW-0812">Transmembrane</keyword>
<dbReference type="SFLD" id="SFLDG00002">
    <property type="entry name" value="C1.7:_P-type_atpase_like"/>
    <property type="match status" value="1"/>
</dbReference>
<reference evidence="20 21" key="1">
    <citation type="submission" date="2019-05" db="EMBL/GenBank/DDBJ databases">
        <title>Arcobacter sp. nov., isolated from sea sediment.</title>
        <authorList>
            <person name="Kim W."/>
        </authorList>
    </citation>
    <scope>NUCLEOTIDE SEQUENCE [LARGE SCALE GENOMIC DNA]</scope>
    <source>
        <strain evidence="20 21">CAU 1517</strain>
    </source>
</reference>
<evidence type="ECO:0000256" key="15">
    <source>
        <dbReference type="ARBA" id="ARBA00038904"/>
    </source>
</evidence>
<accession>A0A5R8Y2S9</accession>
<dbReference type="InterPro" id="IPR023298">
    <property type="entry name" value="ATPase_P-typ_TM_dom_sf"/>
</dbReference>
<dbReference type="SFLD" id="SFLDF00027">
    <property type="entry name" value="p-type_atpase"/>
    <property type="match status" value="1"/>
</dbReference>
<comment type="subcellular location">
    <subcellularLocation>
        <location evidence="2 18">Cell membrane</location>
    </subcellularLocation>
    <subcellularLocation>
        <location evidence="1">Endomembrane system</location>
        <topology evidence="1">Multi-pass membrane protein</topology>
    </subcellularLocation>
</comment>
<dbReference type="GO" id="GO:0055070">
    <property type="term" value="P:copper ion homeostasis"/>
    <property type="evidence" value="ECO:0007669"/>
    <property type="project" value="TreeGrafter"/>
</dbReference>
<feature type="transmembrane region" description="Helical" evidence="18">
    <location>
        <begin position="90"/>
        <end position="110"/>
    </location>
</feature>
<keyword evidence="11 18" id="KW-1133">Transmembrane helix</keyword>